<evidence type="ECO:0000256" key="9">
    <source>
        <dbReference type="PIRSR" id="PIRSR611612-52"/>
    </source>
</evidence>
<keyword evidence="4 8" id="KW-0479">Metal-binding</keyword>
<feature type="binding site" evidence="8">
    <location>
        <position position="235"/>
    </location>
    <ligand>
        <name>Ni(2+)</name>
        <dbReference type="ChEBI" id="CHEBI:49786"/>
        <label>2</label>
    </ligand>
</feature>
<evidence type="ECO:0000256" key="2">
    <source>
        <dbReference type="ARBA" id="ARBA00012934"/>
    </source>
</evidence>
<dbReference type="Pfam" id="PF00449">
    <property type="entry name" value="Urease_alpha"/>
    <property type="match status" value="1"/>
</dbReference>
<comment type="cofactor">
    <cofactor evidence="8 11">
        <name>Ni cation</name>
        <dbReference type="ChEBI" id="CHEBI:25516"/>
    </cofactor>
    <text evidence="8 11">Binds 2 nickel ions per subunit.</text>
</comment>
<evidence type="ECO:0000259" key="13">
    <source>
        <dbReference type="PROSITE" id="PS51368"/>
    </source>
</evidence>
<feature type="modified residue" description="N6-carboxylysine" evidence="7">
    <location>
        <position position="206"/>
    </location>
</feature>
<dbReference type="SUPFAM" id="SSF51338">
    <property type="entry name" value="Composite domain of metallo-dependent hydrolases"/>
    <property type="match status" value="1"/>
</dbReference>
<feature type="binding site" evidence="8">
    <location>
        <position position="123"/>
    </location>
    <ligand>
        <name>Ni(2+)</name>
        <dbReference type="ChEBI" id="CHEBI:49786"/>
        <label>1</label>
    </ligand>
</feature>
<dbReference type="InterPro" id="IPR029754">
    <property type="entry name" value="Urease_Ni-bd"/>
</dbReference>
<dbReference type="HAMAP" id="MF_01385">
    <property type="entry name" value="UreF"/>
    <property type="match status" value="1"/>
</dbReference>
<comment type="PTM">
    <text evidence="7">Carbamylation allows a single lysine to coordinate two nickel ions.</text>
</comment>
<keyword evidence="3 8" id="KW-0533">Nickel</keyword>
<protein>
    <recommendedName>
        <fullName evidence="2 11">Urease</fullName>
        <ecNumber evidence="2 11">3.5.1.5</ecNumber>
    </recommendedName>
</protein>
<evidence type="ECO:0000256" key="5">
    <source>
        <dbReference type="ARBA" id="ARBA00022801"/>
    </source>
</evidence>
<evidence type="ECO:0000256" key="7">
    <source>
        <dbReference type="PIRSR" id="PIRSR611612-50"/>
    </source>
</evidence>
<feature type="binding site" description="via carbamate group" evidence="8">
    <location>
        <position position="206"/>
    </location>
    <ligand>
        <name>Ni(2+)</name>
        <dbReference type="ChEBI" id="CHEBI:49786"/>
        <label>2</label>
    </ligand>
</feature>
<dbReference type="PRINTS" id="PR01752">
    <property type="entry name" value="UREASE"/>
</dbReference>
<evidence type="ECO:0000313" key="15">
    <source>
        <dbReference type="Proteomes" id="UP000649617"/>
    </source>
</evidence>
<dbReference type="GO" id="GO:0043419">
    <property type="term" value="P:urea catabolic process"/>
    <property type="evidence" value="ECO:0007669"/>
    <property type="project" value="UniProtKB-UniPathway"/>
</dbReference>
<dbReference type="HAMAP" id="MF_01953">
    <property type="entry name" value="Urease_alpha"/>
    <property type="match status" value="1"/>
</dbReference>
<evidence type="ECO:0000256" key="12">
    <source>
        <dbReference type="RuleBase" id="RU004158"/>
    </source>
</evidence>
<evidence type="ECO:0000256" key="10">
    <source>
        <dbReference type="PROSITE-ProRule" id="PRU00700"/>
    </source>
</evidence>
<dbReference type="Gene3D" id="3.20.20.140">
    <property type="entry name" value="Metal-dependent hydrolases"/>
    <property type="match status" value="1"/>
</dbReference>
<dbReference type="AlphaFoldDB" id="A0A812VJA0"/>
<accession>A0A812VJA0</accession>
<comment type="similarity">
    <text evidence="12">Belongs to the metallo-dependent hydrolases superfamily. Urease alpha subunit family.</text>
</comment>
<dbReference type="PANTHER" id="PTHR43440:SF1">
    <property type="entry name" value="UREASE"/>
    <property type="match status" value="1"/>
</dbReference>
<dbReference type="OrthoDB" id="447454at2759"/>
<sequence>MFGPTVGDRVRLGDSALIIEVEADHTRYGDEVKFGGGKVIRDGMGQSQRTSEHVVDTVITNALIVDHWGIVKADVGIKAGRIFALGKAGNPDTQAGVDIVIGPGTEVIAGEGQILTAGGIDAHIHFICPQQVDEALMSGITTMLGGGTGPATGTNATTCTPGPWNIHRMYQAADSLPVNIGFLGKGNASLPDALKEQVEVGVMGLKLHEDWGTTPASIDNCLSVAEQYDIQVAIHTDTLNESGFVEDTLAAFKGRTIHTYHTEGAGGGHAPDIIKACGSANVLPSSTNPTRPYTVNTIDEHLDMLMVCHHLDPSIPEDVAFAESRIRRETIAAEDILHDLGAFSMIASDSQAMGRVGEVVCRTWQTAHKMKTQRGPLPEDSSRADNHRVKRYIAKYTINPALAHGIAHEVGSIAVGKLADLVLWKPAFFGTKPSLIIKGGFISAAPMGDPNASIPTPQPVMYRQMFGALGAPDIEVDPQTYEVRADGNLLTCEPATELGVAGYATLQIMCLMVCVNSLVWRSGTKMNPSSRKLARMDIITIMSDVRLWQLISSTLPVGAYAYSGGLETAVELGYVNDFMSCKDWLAGLLGESFAFNDLPMYFRLYDLWEKQDLHAVVQATEKLQSLRETQELLAEDRQTGAALQRLMLDLDVADAGVLPQPSFATMFALACVRWDVTRTDGAHGLVWAWLENQVAAAIKLVPLGQTDGQRLLLQLTYELQQAVTTADLLDDADIGRSLPGLALLSSWHETQYSRLFRS</sequence>
<feature type="active site" description="Proton donor" evidence="9 10">
    <location>
        <position position="309"/>
    </location>
</feature>
<dbReference type="EC" id="3.5.1.5" evidence="2 11"/>
<evidence type="ECO:0000256" key="4">
    <source>
        <dbReference type="ARBA" id="ARBA00022723"/>
    </source>
</evidence>
<dbReference type="InterPro" id="IPR011059">
    <property type="entry name" value="Metal-dep_hydrolase_composite"/>
</dbReference>
<evidence type="ECO:0000256" key="3">
    <source>
        <dbReference type="ARBA" id="ARBA00022596"/>
    </source>
</evidence>
<dbReference type="NCBIfam" id="NF009686">
    <property type="entry name" value="PRK13207.1"/>
    <property type="match status" value="1"/>
</dbReference>
<comment type="similarity">
    <text evidence="6">Belongs to the UreF family.</text>
</comment>
<dbReference type="NCBIfam" id="TIGR01792">
    <property type="entry name" value="urease_alph"/>
    <property type="match status" value="1"/>
</dbReference>
<dbReference type="PROSITE" id="PS51368">
    <property type="entry name" value="UREASE_3"/>
    <property type="match status" value="1"/>
</dbReference>
<dbReference type="InterPro" id="IPR005848">
    <property type="entry name" value="Urease_asu"/>
</dbReference>
<dbReference type="Gene3D" id="1.10.4190.10">
    <property type="entry name" value="Urease accessory protein UreF"/>
    <property type="match status" value="1"/>
</dbReference>
<evidence type="ECO:0000256" key="6">
    <source>
        <dbReference type="ARBA" id="ARBA00046339"/>
    </source>
</evidence>
<keyword evidence="5 10" id="KW-0378">Hydrolase</keyword>
<dbReference type="InterPro" id="IPR017950">
    <property type="entry name" value="Urease_AS"/>
</dbReference>
<dbReference type="InterPro" id="IPR002639">
    <property type="entry name" value="UreF"/>
</dbReference>
<feature type="domain" description="Urease" evidence="13">
    <location>
        <begin position="118"/>
        <end position="470"/>
    </location>
</feature>
<comment type="caution">
    <text evidence="14">The sequence shown here is derived from an EMBL/GenBank/DDBJ whole genome shotgun (WGS) entry which is preliminary data.</text>
</comment>
<dbReference type="InterPro" id="IPR017951">
    <property type="entry name" value="Urease_asu_c"/>
</dbReference>
<evidence type="ECO:0000256" key="8">
    <source>
        <dbReference type="PIRSR" id="PIRSR611612-51"/>
    </source>
</evidence>
<dbReference type="Gene3D" id="2.30.40.10">
    <property type="entry name" value="Urease, subunit C, domain 1"/>
    <property type="match status" value="1"/>
</dbReference>
<dbReference type="EMBL" id="CAJNIZ010042748">
    <property type="protein sequence ID" value="CAE7635663.1"/>
    <property type="molecule type" value="Genomic_DNA"/>
</dbReference>
<reference evidence="14" key="1">
    <citation type="submission" date="2021-02" db="EMBL/GenBank/DDBJ databases">
        <authorList>
            <person name="Dougan E. K."/>
            <person name="Rhodes N."/>
            <person name="Thang M."/>
            <person name="Chan C."/>
        </authorList>
    </citation>
    <scope>NUCLEOTIDE SEQUENCE</scope>
</reference>
<dbReference type="Pfam" id="PF01730">
    <property type="entry name" value="UreF"/>
    <property type="match status" value="1"/>
</dbReference>
<dbReference type="InterPro" id="IPR032466">
    <property type="entry name" value="Metal_Hydrolase"/>
</dbReference>
<feature type="binding site" evidence="8">
    <location>
        <position position="125"/>
    </location>
    <ligand>
        <name>Ni(2+)</name>
        <dbReference type="ChEBI" id="CHEBI:49786"/>
        <label>1</label>
    </ligand>
</feature>
<name>A0A812VJA0_SYMPI</name>
<dbReference type="InterPro" id="IPR006680">
    <property type="entry name" value="Amidohydro-rel"/>
</dbReference>
<dbReference type="SUPFAM" id="SSF51556">
    <property type="entry name" value="Metallo-dependent hydrolases"/>
    <property type="match status" value="1"/>
</dbReference>
<feature type="binding site" evidence="10">
    <location>
        <position position="208"/>
    </location>
    <ligand>
        <name>substrate</name>
    </ligand>
</feature>
<comment type="catalytic activity">
    <reaction evidence="11">
        <text>urea + 2 H2O + H(+) = hydrogencarbonate + 2 NH4(+)</text>
        <dbReference type="Rhea" id="RHEA:20557"/>
        <dbReference type="ChEBI" id="CHEBI:15377"/>
        <dbReference type="ChEBI" id="CHEBI:15378"/>
        <dbReference type="ChEBI" id="CHEBI:16199"/>
        <dbReference type="ChEBI" id="CHEBI:17544"/>
        <dbReference type="ChEBI" id="CHEBI:28938"/>
        <dbReference type="EC" id="3.5.1.5"/>
    </reaction>
</comment>
<dbReference type="InterPro" id="IPR050112">
    <property type="entry name" value="Urease_alpha_subunit"/>
</dbReference>
<evidence type="ECO:0000256" key="11">
    <source>
        <dbReference type="RuleBase" id="RU000510"/>
    </source>
</evidence>
<evidence type="ECO:0000313" key="14">
    <source>
        <dbReference type="EMBL" id="CAE7635663.1"/>
    </source>
</evidence>
<feature type="binding site" description="via carbamate group" evidence="8">
    <location>
        <position position="206"/>
    </location>
    <ligand>
        <name>Ni(2+)</name>
        <dbReference type="ChEBI" id="CHEBI:49786"/>
        <label>1</label>
    </ligand>
</feature>
<dbReference type="Proteomes" id="UP000649617">
    <property type="component" value="Unassembled WGS sequence"/>
</dbReference>
<dbReference type="UniPathway" id="UPA00258">
    <property type="reaction ID" value="UER00370"/>
</dbReference>
<comment type="pathway">
    <text evidence="1">Nitrogen metabolism; urea degradation; CO(2) and NH(3) from urea (urease route): step 1/1.</text>
</comment>
<dbReference type="CDD" id="cd00375">
    <property type="entry name" value="Urease_alpha"/>
    <property type="match status" value="1"/>
</dbReference>
<dbReference type="GO" id="GO:0016151">
    <property type="term" value="F:nickel cation binding"/>
    <property type="evidence" value="ECO:0007669"/>
    <property type="project" value="InterPro"/>
</dbReference>
<dbReference type="InterPro" id="IPR038277">
    <property type="entry name" value="UreF_sf"/>
</dbReference>
<organism evidence="14 15">
    <name type="scientific">Symbiodinium pilosum</name>
    <name type="common">Dinoflagellate</name>
    <dbReference type="NCBI Taxonomy" id="2952"/>
    <lineage>
        <taxon>Eukaryota</taxon>
        <taxon>Sar</taxon>
        <taxon>Alveolata</taxon>
        <taxon>Dinophyceae</taxon>
        <taxon>Suessiales</taxon>
        <taxon>Symbiodiniaceae</taxon>
        <taxon>Symbiodinium</taxon>
    </lineage>
</organism>
<proteinExistence type="inferred from homology"/>
<gene>
    <name evidence="14" type="primary">ureC</name>
    <name evidence="14" type="ORF">SPIL2461_LOCUS16746</name>
</gene>
<feature type="binding site" evidence="8">
    <location>
        <position position="349"/>
    </location>
    <ligand>
        <name>Ni(2+)</name>
        <dbReference type="ChEBI" id="CHEBI:49786"/>
        <label>1</label>
    </ligand>
</feature>
<dbReference type="Pfam" id="PF01979">
    <property type="entry name" value="Amidohydro_1"/>
    <property type="match status" value="1"/>
</dbReference>
<feature type="binding site" evidence="8">
    <location>
        <position position="261"/>
    </location>
    <ligand>
        <name>Ni(2+)</name>
        <dbReference type="ChEBI" id="CHEBI:49786"/>
        <label>2</label>
    </ligand>
</feature>
<dbReference type="PROSITE" id="PS00145">
    <property type="entry name" value="UREASE_2"/>
    <property type="match status" value="1"/>
</dbReference>
<keyword evidence="15" id="KW-1185">Reference proteome</keyword>
<dbReference type="PROSITE" id="PS01120">
    <property type="entry name" value="UREASE_1"/>
    <property type="match status" value="1"/>
</dbReference>
<dbReference type="PANTHER" id="PTHR43440">
    <property type="entry name" value="UREASE"/>
    <property type="match status" value="1"/>
</dbReference>
<dbReference type="GO" id="GO:0009039">
    <property type="term" value="F:urease activity"/>
    <property type="evidence" value="ECO:0007669"/>
    <property type="project" value="UniProtKB-EC"/>
</dbReference>
<dbReference type="InterPro" id="IPR011612">
    <property type="entry name" value="Urease_alpha_N_dom"/>
</dbReference>
<evidence type="ECO:0000256" key="1">
    <source>
        <dbReference type="ARBA" id="ARBA00004897"/>
    </source>
</evidence>